<feature type="transmembrane region" description="Helical" evidence="1">
    <location>
        <begin position="83"/>
        <end position="105"/>
    </location>
</feature>
<evidence type="ECO:0000313" key="3">
    <source>
        <dbReference type="EMBL" id="RCK38339.1"/>
    </source>
</evidence>
<feature type="domain" description="ABC-type glycine betaine transport system substrate-binding" evidence="2">
    <location>
        <begin position="644"/>
        <end position="923"/>
    </location>
</feature>
<dbReference type="EMBL" id="JPWF01000003">
    <property type="protein sequence ID" value="RCK38339.1"/>
    <property type="molecule type" value="Genomic_DNA"/>
</dbReference>
<feature type="transmembrane region" description="Helical" evidence="1">
    <location>
        <begin position="284"/>
        <end position="302"/>
    </location>
</feature>
<feature type="transmembrane region" description="Helical" evidence="1">
    <location>
        <begin position="254"/>
        <end position="272"/>
    </location>
</feature>
<feature type="transmembrane region" description="Helical" evidence="1">
    <location>
        <begin position="145"/>
        <end position="163"/>
    </location>
</feature>
<feature type="transmembrane region" description="Helical" evidence="1">
    <location>
        <begin position="12"/>
        <end position="31"/>
    </location>
</feature>
<feature type="transmembrane region" description="Helical" evidence="1">
    <location>
        <begin position="360"/>
        <end position="379"/>
    </location>
</feature>
<dbReference type="Pfam" id="PF04069">
    <property type="entry name" value="OpuAC"/>
    <property type="match status" value="1"/>
</dbReference>
<feature type="transmembrane region" description="Helical" evidence="1">
    <location>
        <begin position="308"/>
        <end position="327"/>
    </location>
</feature>
<comment type="caution">
    <text evidence="3">The sequence shown here is derived from an EMBL/GenBank/DDBJ whole genome shotgun (WGS) entry which is preliminary data.</text>
</comment>
<dbReference type="OrthoDB" id="9787902at2"/>
<proteinExistence type="predicted"/>
<feature type="transmembrane region" description="Helical" evidence="1">
    <location>
        <begin position="515"/>
        <end position="534"/>
    </location>
</feature>
<dbReference type="AlphaFoldDB" id="A0A367WAP7"/>
<dbReference type="GO" id="GO:0043190">
    <property type="term" value="C:ATP-binding cassette (ABC) transporter complex"/>
    <property type="evidence" value="ECO:0007669"/>
    <property type="project" value="InterPro"/>
</dbReference>
<dbReference type="SUPFAM" id="SSF53850">
    <property type="entry name" value="Periplasmic binding protein-like II"/>
    <property type="match status" value="1"/>
</dbReference>
<dbReference type="GO" id="GO:0022857">
    <property type="term" value="F:transmembrane transporter activity"/>
    <property type="evidence" value="ECO:0007669"/>
    <property type="project" value="InterPro"/>
</dbReference>
<keyword evidence="1" id="KW-0472">Membrane</keyword>
<keyword evidence="1" id="KW-0812">Transmembrane</keyword>
<feature type="transmembrane region" description="Helical" evidence="1">
    <location>
        <begin position="334"/>
        <end position="354"/>
    </location>
</feature>
<dbReference type="RefSeq" id="WP_114101383.1">
    <property type="nucleotide sequence ID" value="NZ_JPWF01000003.1"/>
</dbReference>
<keyword evidence="1" id="KW-1133">Transmembrane helix</keyword>
<dbReference type="Gene3D" id="3.10.105.10">
    <property type="entry name" value="Dipeptide-binding Protein, Domain 3"/>
    <property type="match status" value="1"/>
</dbReference>
<protein>
    <recommendedName>
        <fullName evidence="2">ABC-type glycine betaine transport system substrate-binding domain-containing protein</fullName>
    </recommendedName>
</protein>
<evidence type="ECO:0000313" key="4">
    <source>
        <dbReference type="Proteomes" id="UP000253226"/>
    </source>
</evidence>
<feature type="transmembrane region" description="Helical" evidence="1">
    <location>
        <begin position="492"/>
        <end position="509"/>
    </location>
</feature>
<reference evidence="3 4" key="1">
    <citation type="submission" date="2014-07" db="EMBL/GenBank/DDBJ databases">
        <title>Draft genome sequence of Thalassospira profundimaris 35.</title>
        <authorList>
            <person name="Lai Q."/>
            <person name="Shao Z."/>
        </authorList>
    </citation>
    <scope>NUCLEOTIDE SEQUENCE [LARGE SCALE GENOMIC DNA]</scope>
    <source>
        <strain evidence="3 4">35</strain>
    </source>
</reference>
<feature type="transmembrane region" description="Helical" evidence="1">
    <location>
        <begin position="225"/>
        <end position="242"/>
    </location>
</feature>
<sequence>MVRQFAKWTYKQPVVLMILSVGLWMLYPPVVNHLVDQIGMFQVAAMAHSFAAASTLLFAVIVFRRQIAHLGSALFSRARFRLLALPTLTSGLMICLNHLLLYGALKSSSDFDVVAILVFETWPILFLYIDTAYRNKTGRITVNDYIFSGAAFAGFVLLTAPNMDFADWILLEGEMFKTIGLAFLGGIAMATNCLFRMKCMDGWKQVSEEENLGLSNFKKGLLTETFARSIAAPLFLVALFVSEPQIVDVDLFNMLQIACVGIFILAIGSLLYDLSVFQADNASVGILWYLMPIGSVIILALVDSRLLTQYEAVASVLIVSSNIFLALKYSLKSSLLFLFIAICLIGIWLLVVPAATIDNYYDLLAVSTVFFVLLATFALERTTSLNREREDLLGDFRQKLMAICEQNEHKVVEQSHFSLLREYSLIHLHTFLRAFDDVRVLGKTQQHTETLKSSILPAYAKSDEDREQVLELFRIGDKMLTLESDRITPGEYVILILLGATNVLFSLIFRPETLSASLFAMIVATSMIYLLLIIHDRDKYTQIRRDHALQCRSILSYINTLAGVPADTAPENPDAKPDLSQQIISTLKSKSFDVDAGPAIYWVFAVFSFLVGGFGYGFLYQSFEKNPMPETSPLAILGTQGRNEIDIALLDWPSAEIKAHILANIVEEYIHRSANLISSANDQAFREMSDSDGRIDIHPEIWVQNNPKLIRRYVRAFGTVKLSTNRVIGKQGLCYAGFDQASFGPLTIKDLKNPAISAQFDMSGDGKGDIWVGDEGWASSEIERERLGAYGLNELYDFREFDYQILSTLVQRNDLTKRPSLFFCYYPDTIFTRADVTFIKSDTHDPEIWQQIMNGDQTSLNRAGTSWPDTDIRLAYRQALAHDLPELSNLLENFVIPNDELVELLSRLRDGATASALARQWVDTNGDLILEWLTGFNLRNPTPPKAE</sequence>
<name>A0A367WAP7_9PROT</name>
<accession>A0A367WAP7</accession>
<feature type="transmembrane region" description="Helical" evidence="1">
    <location>
        <begin position="175"/>
        <end position="195"/>
    </location>
</feature>
<evidence type="ECO:0000259" key="2">
    <source>
        <dbReference type="Pfam" id="PF04069"/>
    </source>
</evidence>
<organism evidence="3 4">
    <name type="scientific">Thalassospira profundimaris</name>
    <dbReference type="NCBI Taxonomy" id="502049"/>
    <lineage>
        <taxon>Bacteria</taxon>
        <taxon>Pseudomonadati</taxon>
        <taxon>Pseudomonadota</taxon>
        <taxon>Alphaproteobacteria</taxon>
        <taxon>Rhodospirillales</taxon>
        <taxon>Thalassospiraceae</taxon>
        <taxon>Thalassospira</taxon>
    </lineage>
</organism>
<feature type="transmembrane region" description="Helical" evidence="1">
    <location>
        <begin position="43"/>
        <end position="63"/>
    </location>
</feature>
<dbReference type="InterPro" id="IPR007210">
    <property type="entry name" value="ABC_Gly_betaine_transp_sub-bd"/>
</dbReference>
<dbReference type="Gene3D" id="3.40.190.100">
    <property type="entry name" value="Glycine betaine-binding periplasmic protein, domain 2"/>
    <property type="match status" value="1"/>
</dbReference>
<feature type="transmembrane region" description="Helical" evidence="1">
    <location>
        <begin position="599"/>
        <end position="619"/>
    </location>
</feature>
<feature type="transmembrane region" description="Helical" evidence="1">
    <location>
        <begin position="111"/>
        <end position="133"/>
    </location>
</feature>
<gene>
    <name evidence="3" type="ORF">TH19_05935</name>
</gene>
<dbReference type="Proteomes" id="UP000253226">
    <property type="component" value="Unassembled WGS sequence"/>
</dbReference>
<evidence type="ECO:0000256" key="1">
    <source>
        <dbReference type="SAM" id="Phobius"/>
    </source>
</evidence>